<evidence type="ECO:0000313" key="8">
    <source>
        <dbReference type="EMBL" id="TLQ40512.1"/>
    </source>
</evidence>
<dbReference type="CDD" id="cd16380">
    <property type="entry name" value="YitT_C"/>
    <property type="match status" value="1"/>
</dbReference>
<feature type="transmembrane region" description="Helical" evidence="6">
    <location>
        <begin position="12"/>
        <end position="36"/>
    </location>
</feature>
<keyword evidence="3 6" id="KW-0812">Transmembrane</keyword>
<dbReference type="OrthoDB" id="2417289at2"/>
<keyword evidence="5 6" id="KW-0472">Membrane</keyword>
<feature type="domain" description="DUF2179" evidence="7">
    <location>
        <begin position="231"/>
        <end position="285"/>
    </location>
</feature>
<proteinExistence type="predicted"/>
<name>A0A5R9DZ54_9LACT</name>
<dbReference type="Proteomes" id="UP000306420">
    <property type="component" value="Unassembled WGS sequence"/>
</dbReference>
<feature type="transmembrane region" description="Helical" evidence="6">
    <location>
        <begin position="65"/>
        <end position="84"/>
    </location>
</feature>
<comment type="subcellular location">
    <subcellularLocation>
        <location evidence="1">Cell membrane</location>
        <topology evidence="1">Multi-pass membrane protein</topology>
    </subcellularLocation>
</comment>
<dbReference type="Pfam" id="PF10035">
    <property type="entry name" value="DUF2179"/>
    <property type="match status" value="1"/>
</dbReference>
<evidence type="ECO:0000313" key="9">
    <source>
        <dbReference type="Proteomes" id="UP000306420"/>
    </source>
</evidence>
<dbReference type="InterPro" id="IPR051461">
    <property type="entry name" value="UPF0750_membrane"/>
</dbReference>
<evidence type="ECO:0000256" key="2">
    <source>
        <dbReference type="ARBA" id="ARBA00022475"/>
    </source>
</evidence>
<keyword evidence="2" id="KW-1003">Cell membrane</keyword>
<evidence type="ECO:0000256" key="4">
    <source>
        <dbReference type="ARBA" id="ARBA00022989"/>
    </source>
</evidence>
<accession>A0A5R9DZ54</accession>
<dbReference type="AlphaFoldDB" id="A0A5R9DZ54"/>
<dbReference type="EMBL" id="VBSP01000028">
    <property type="protein sequence ID" value="TLQ40512.1"/>
    <property type="molecule type" value="Genomic_DNA"/>
</dbReference>
<dbReference type="GO" id="GO:0005886">
    <property type="term" value="C:plasma membrane"/>
    <property type="evidence" value="ECO:0007669"/>
    <property type="project" value="UniProtKB-SubCell"/>
</dbReference>
<evidence type="ECO:0000256" key="6">
    <source>
        <dbReference type="SAM" id="Phobius"/>
    </source>
</evidence>
<evidence type="ECO:0000259" key="7">
    <source>
        <dbReference type="Pfam" id="PF10035"/>
    </source>
</evidence>
<dbReference type="PANTHER" id="PTHR33545:SF5">
    <property type="entry name" value="UPF0750 MEMBRANE PROTEIN YITT"/>
    <property type="match status" value="1"/>
</dbReference>
<protein>
    <submittedName>
        <fullName evidence="8">YitT family protein</fullName>
    </submittedName>
</protein>
<feature type="transmembrane region" description="Helical" evidence="6">
    <location>
        <begin position="131"/>
        <end position="154"/>
    </location>
</feature>
<dbReference type="Gene3D" id="3.30.70.120">
    <property type="match status" value="1"/>
</dbReference>
<gene>
    <name evidence="8" type="ORF">FEZ33_08115</name>
</gene>
<dbReference type="InterPro" id="IPR003740">
    <property type="entry name" value="YitT"/>
</dbReference>
<keyword evidence="4 6" id="KW-1133">Transmembrane helix</keyword>
<feature type="transmembrane region" description="Helical" evidence="6">
    <location>
        <begin position="166"/>
        <end position="190"/>
    </location>
</feature>
<reference evidence="8 9" key="1">
    <citation type="submission" date="2019-05" db="EMBL/GenBank/DDBJ databases">
        <title>The metagenome of a microbial culture collection derived from dairy environment covers the genomic content of the human microbiome.</title>
        <authorList>
            <person name="Roder T."/>
            <person name="Wuthrich D."/>
            <person name="Sattari Z."/>
            <person name="Von Ah U."/>
            <person name="Bar C."/>
            <person name="Ronchi F."/>
            <person name="Macpherson A.J."/>
            <person name="Ganal-Vonarburg S.C."/>
            <person name="Bruggmann R."/>
            <person name="Vergeres G."/>
        </authorList>
    </citation>
    <scope>NUCLEOTIDE SEQUENCE [LARGE SCALE GENOMIC DNA]</scope>
    <source>
        <strain evidence="8 9">FAM 24227</strain>
    </source>
</reference>
<dbReference type="PIRSF" id="PIRSF006483">
    <property type="entry name" value="Membrane_protein_YitT"/>
    <property type="match status" value="1"/>
</dbReference>
<dbReference type="Pfam" id="PF02588">
    <property type="entry name" value="YitT_membrane"/>
    <property type="match status" value="1"/>
</dbReference>
<evidence type="ECO:0000256" key="3">
    <source>
        <dbReference type="ARBA" id="ARBA00022692"/>
    </source>
</evidence>
<comment type="caution">
    <text evidence="8">The sequence shown here is derived from an EMBL/GenBank/DDBJ whole genome shotgun (WGS) entry which is preliminary data.</text>
</comment>
<organism evidence="8 9">
    <name type="scientific">Ruoffia tabacinasalis</name>
    <dbReference type="NCBI Taxonomy" id="87458"/>
    <lineage>
        <taxon>Bacteria</taxon>
        <taxon>Bacillati</taxon>
        <taxon>Bacillota</taxon>
        <taxon>Bacilli</taxon>
        <taxon>Lactobacillales</taxon>
        <taxon>Aerococcaceae</taxon>
        <taxon>Ruoffia</taxon>
    </lineage>
</organism>
<dbReference type="PANTHER" id="PTHR33545">
    <property type="entry name" value="UPF0750 MEMBRANE PROTEIN YITT-RELATED"/>
    <property type="match status" value="1"/>
</dbReference>
<sequence length="301" mass="33048">MKKVLSQYPALNVVSQFFIILFSALCFAVSLNMFLIPGDIYSGGVTGISQLITYSLDQFTPFGNIIQTGTLNFLLNIPLLILSYMKLGRRFTILTVVVVAIMTGFTLIIPVQQVSSNPLLNGIVAGALNGLGGGLTIKFGMSAGGIDIIALVINRLVQINVGSLSLLINSVVIVGAGVLYSWEFALYTLISMYVTSRVVNSIHTNEQRLTAFIVTDKEDEVVKSIYGRIHRGITILDGRGGYSKKTRNTLMIVINRYELYDLEMAIGEADIHAFVNIIQSTRVNGNYLNRDQQNKLKLNIT</sequence>
<feature type="transmembrane region" description="Helical" evidence="6">
    <location>
        <begin position="91"/>
        <end position="111"/>
    </location>
</feature>
<evidence type="ECO:0000256" key="5">
    <source>
        <dbReference type="ARBA" id="ARBA00023136"/>
    </source>
</evidence>
<dbReference type="InterPro" id="IPR019264">
    <property type="entry name" value="DUF2179"/>
</dbReference>
<dbReference type="InterPro" id="IPR015867">
    <property type="entry name" value="N-reg_PII/ATP_PRibTrfase_C"/>
</dbReference>
<evidence type="ECO:0000256" key="1">
    <source>
        <dbReference type="ARBA" id="ARBA00004651"/>
    </source>
</evidence>